<reference evidence="2" key="2">
    <citation type="submission" date="2025-09" db="UniProtKB">
        <authorList>
            <consortium name="Ensembl"/>
        </authorList>
    </citation>
    <scope>IDENTIFICATION</scope>
</reference>
<feature type="compositionally biased region" description="Polar residues" evidence="1">
    <location>
        <begin position="71"/>
        <end position="84"/>
    </location>
</feature>
<dbReference type="AlphaFoldDB" id="A0A8C7X0L9"/>
<sequence>MTLLSQTFLPKVSQHFLRVRVQQKPYNVPHQQLKGVFGRNTEVLPINGDLTKQNSHLSMFYDQENRLPPETGQTRSGRGLQNHSSPHHDVGVPVQELDELLQTPEAALHAAQDETGTRVLCSCRTEPSIFSLTLNSDYLHQGQDQSSKRQGADVVPAGRRETKHRDVARLVEGPVVGGEGARQRALPQGNDKVDAPEKSDGVVDLQVEEVPLEEPLLIVGDEDAPG</sequence>
<dbReference type="Proteomes" id="UP000694383">
    <property type="component" value="Unplaced"/>
</dbReference>
<reference evidence="2" key="1">
    <citation type="submission" date="2025-08" db="UniProtKB">
        <authorList>
            <consortium name="Ensembl"/>
        </authorList>
    </citation>
    <scope>IDENTIFICATION</scope>
</reference>
<keyword evidence="3" id="KW-1185">Reference proteome</keyword>
<dbReference type="GeneTree" id="ENSGT00940000180503"/>
<organism evidence="2 3">
    <name type="scientific">Oryzias sinensis</name>
    <name type="common">Chinese medaka</name>
    <dbReference type="NCBI Taxonomy" id="183150"/>
    <lineage>
        <taxon>Eukaryota</taxon>
        <taxon>Metazoa</taxon>
        <taxon>Chordata</taxon>
        <taxon>Craniata</taxon>
        <taxon>Vertebrata</taxon>
        <taxon>Euteleostomi</taxon>
        <taxon>Actinopterygii</taxon>
        <taxon>Neopterygii</taxon>
        <taxon>Teleostei</taxon>
        <taxon>Neoteleostei</taxon>
        <taxon>Acanthomorphata</taxon>
        <taxon>Ovalentaria</taxon>
        <taxon>Atherinomorphae</taxon>
        <taxon>Beloniformes</taxon>
        <taxon>Adrianichthyidae</taxon>
        <taxon>Oryziinae</taxon>
        <taxon>Oryzias</taxon>
    </lineage>
</organism>
<protein>
    <submittedName>
        <fullName evidence="2">Uncharacterized protein</fullName>
    </submittedName>
</protein>
<accession>A0A8C7X0L9</accession>
<feature type="region of interest" description="Disordered" evidence="1">
    <location>
        <begin position="141"/>
        <end position="199"/>
    </location>
</feature>
<proteinExistence type="predicted"/>
<evidence type="ECO:0000313" key="3">
    <source>
        <dbReference type="Proteomes" id="UP000694383"/>
    </source>
</evidence>
<feature type="region of interest" description="Disordered" evidence="1">
    <location>
        <begin position="65"/>
        <end position="90"/>
    </location>
</feature>
<name>A0A8C7X0L9_9TELE</name>
<feature type="compositionally biased region" description="Basic and acidic residues" evidence="1">
    <location>
        <begin position="158"/>
        <end position="169"/>
    </location>
</feature>
<evidence type="ECO:0000313" key="2">
    <source>
        <dbReference type="Ensembl" id="ENSOSIP00000006225.1"/>
    </source>
</evidence>
<evidence type="ECO:0000256" key="1">
    <source>
        <dbReference type="SAM" id="MobiDB-lite"/>
    </source>
</evidence>
<dbReference type="Ensembl" id="ENSOSIT00000006671.1">
    <property type="protein sequence ID" value="ENSOSIP00000006225.1"/>
    <property type="gene ID" value="ENSOSIG00000004241.1"/>
</dbReference>